<feature type="domain" description="Gp28/Gp37-like" evidence="1">
    <location>
        <begin position="4"/>
        <end position="358"/>
    </location>
</feature>
<dbReference type="EMBL" id="CP049742">
    <property type="protein sequence ID" value="QPC47097.1"/>
    <property type="molecule type" value="Genomic_DNA"/>
</dbReference>
<keyword evidence="3" id="KW-1185">Reference proteome</keyword>
<dbReference type="RefSeq" id="WP_239671764.1">
    <property type="nucleotide sequence ID" value="NZ_CP049742.1"/>
</dbReference>
<evidence type="ECO:0000313" key="2">
    <source>
        <dbReference type="EMBL" id="QPC47097.1"/>
    </source>
</evidence>
<organism evidence="2 3">
    <name type="scientific">Mangrovibacillus cuniculi</name>
    <dbReference type="NCBI Taxonomy" id="2593652"/>
    <lineage>
        <taxon>Bacteria</taxon>
        <taxon>Bacillati</taxon>
        <taxon>Bacillota</taxon>
        <taxon>Bacilli</taxon>
        <taxon>Bacillales</taxon>
        <taxon>Bacillaceae</taxon>
        <taxon>Mangrovibacillus</taxon>
    </lineage>
</organism>
<evidence type="ECO:0000259" key="1">
    <source>
        <dbReference type="Pfam" id="PF14594"/>
    </source>
</evidence>
<sequence>MKPLRVMTRDFQLITEISLFESLQLTRSWHGIGELQLKINRYLPGANELTRGRILFPGGQLHKGYVIRHRSIELDKNGKQSENWSIVALPLKSWLLQRITEPPNGVGYDIIKSNTEDVMKHYVNTNTINPLDTRRIFPNLLLAATESRGNILEWSSRYKILSEELTEISKLTGLGWNIHIDVTQLKYIFDVKLGKNLTVNQNELPPAIFSPKFNSVGKLSYTECDLNYRNAAIVAGQGEGVERRILKVGESEGFDRHELFVDARDVEEVIDDVPVPVQDIVDRLMNRGQQKLAEQQHEFYLEGQTLQKSPLEYEIDYDLGDIVTLQNVEWGVTLDTRITEVKEIFERDGRKIELIFGNRQPTLVDKIKQGFSVFKPEMTR</sequence>
<dbReference type="KEGG" id="mcui:G8O30_09025"/>
<accession>A0A7S8CBX0</accession>
<dbReference type="Proteomes" id="UP000593626">
    <property type="component" value="Chromosome"/>
</dbReference>
<gene>
    <name evidence="2" type="ORF">G8O30_09025</name>
</gene>
<reference evidence="2 3" key="1">
    <citation type="submission" date="2019-07" db="EMBL/GenBank/DDBJ databases">
        <title>Genome sequence of 2 isolates from Red Sea Mangroves.</title>
        <authorList>
            <person name="Sefrji F."/>
            <person name="Michoud G."/>
            <person name="Merlino G."/>
            <person name="Daffonchio D."/>
        </authorList>
    </citation>
    <scope>NUCLEOTIDE SEQUENCE [LARGE SCALE GENOMIC DNA]</scope>
    <source>
        <strain evidence="2 3">R1DC41</strain>
    </source>
</reference>
<proteinExistence type="predicted"/>
<dbReference type="AlphaFoldDB" id="A0A7S8CBX0"/>
<name>A0A7S8CBX0_9BACI</name>
<evidence type="ECO:0000313" key="3">
    <source>
        <dbReference type="Proteomes" id="UP000593626"/>
    </source>
</evidence>
<dbReference type="InterPro" id="IPR029432">
    <property type="entry name" value="Gp28/Gp37-like_dom"/>
</dbReference>
<protein>
    <recommendedName>
        <fullName evidence="1">Gp28/Gp37-like domain-containing protein</fullName>
    </recommendedName>
</protein>
<dbReference type="Pfam" id="PF14594">
    <property type="entry name" value="Sipho_Gp37"/>
    <property type="match status" value="1"/>
</dbReference>